<dbReference type="SMART" id="SM00490">
    <property type="entry name" value="HELICc"/>
    <property type="match status" value="1"/>
</dbReference>
<dbReference type="InterPro" id="IPR001650">
    <property type="entry name" value="Helicase_C-like"/>
</dbReference>
<evidence type="ECO:0000256" key="2">
    <source>
        <dbReference type="SAM" id="MobiDB-lite"/>
    </source>
</evidence>
<dbReference type="GO" id="GO:0004386">
    <property type="term" value="F:helicase activity"/>
    <property type="evidence" value="ECO:0007669"/>
    <property type="project" value="UniProtKB-KW"/>
</dbReference>
<keyword evidence="4" id="KW-0547">Nucleotide-binding</keyword>
<dbReference type="Proteomes" id="UP000653305">
    <property type="component" value="Unassembled WGS sequence"/>
</dbReference>
<evidence type="ECO:0000313" key="4">
    <source>
        <dbReference type="EMBL" id="GFQ06648.1"/>
    </source>
</evidence>
<feature type="domain" description="Helicase C-terminal" evidence="3">
    <location>
        <begin position="99"/>
        <end position="237"/>
    </location>
</feature>
<dbReference type="PROSITE" id="PS51194">
    <property type="entry name" value="HELICASE_CTER"/>
    <property type="match status" value="1"/>
</dbReference>
<keyword evidence="4" id="KW-0347">Helicase</keyword>
<evidence type="ECO:0000259" key="3">
    <source>
        <dbReference type="PROSITE" id="PS51194"/>
    </source>
</evidence>
<feature type="compositionally biased region" description="Basic and acidic residues" evidence="2">
    <location>
        <begin position="228"/>
        <end position="237"/>
    </location>
</feature>
<evidence type="ECO:0000313" key="5">
    <source>
        <dbReference type="Proteomes" id="UP000653305"/>
    </source>
</evidence>
<organism evidence="4 5">
    <name type="scientific">Phtheirospermum japonicum</name>
    <dbReference type="NCBI Taxonomy" id="374723"/>
    <lineage>
        <taxon>Eukaryota</taxon>
        <taxon>Viridiplantae</taxon>
        <taxon>Streptophyta</taxon>
        <taxon>Embryophyta</taxon>
        <taxon>Tracheophyta</taxon>
        <taxon>Spermatophyta</taxon>
        <taxon>Magnoliopsida</taxon>
        <taxon>eudicotyledons</taxon>
        <taxon>Gunneridae</taxon>
        <taxon>Pentapetalae</taxon>
        <taxon>asterids</taxon>
        <taxon>lamiids</taxon>
        <taxon>Lamiales</taxon>
        <taxon>Orobanchaceae</taxon>
        <taxon>Orobanchaceae incertae sedis</taxon>
        <taxon>Phtheirospermum</taxon>
    </lineage>
</organism>
<proteinExistence type="predicted"/>
<sequence length="237" mass="27013">MSVSCAVSDRGRARIPPAENLMIFSTAQTRRHDTGLKKTLVLREIPEDGVKEFLSRKEALSACDVAVFVHDSSHEPSWQKTTDMLVDVASQGEATSYEDIKQFFVVVEREEWKFDTLCDLFDSLTISQAVIFCNTKIKLATNMREHNFTVSSMHGDMPQMETDTIMGEFRSGQTLVLVTTDVWARGIVVEQVSLAINYDVPNNRELYIHRIGRSDHFGRRMNTHSRKNPLEDVVDKR</sequence>
<gene>
    <name evidence="4" type="ORF">PHJA_002808800</name>
</gene>
<dbReference type="AlphaFoldDB" id="A0A830D203"/>
<dbReference type="Gene3D" id="3.40.50.300">
    <property type="entry name" value="P-loop containing nucleotide triphosphate hydrolases"/>
    <property type="match status" value="2"/>
</dbReference>
<dbReference type="GO" id="GO:0003723">
    <property type="term" value="F:RNA binding"/>
    <property type="evidence" value="ECO:0007669"/>
    <property type="project" value="UniProtKB-KW"/>
</dbReference>
<evidence type="ECO:0000256" key="1">
    <source>
        <dbReference type="ARBA" id="ARBA00022884"/>
    </source>
</evidence>
<keyword evidence="5" id="KW-1185">Reference proteome</keyword>
<dbReference type="PANTHER" id="PTHR47958">
    <property type="entry name" value="ATP-DEPENDENT RNA HELICASE DBP3"/>
    <property type="match status" value="1"/>
</dbReference>
<dbReference type="OrthoDB" id="10265785at2759"/>
<feature type="region of interest" description="Disordered" evidence="2">
    <location>
        <begin position="218"/>
        <end position="237"/>
    </location>
</feature>
<comment type="caution">
    <text evidence="4">The sequence shown here is derived from an EMBL/GenBank/DDBJ whole genome shotgun (WGS) entry which is preliminary data.</text>
</comment>
<dbReference type="CDD" id="cd18787">
    <property type="entry name" value="SF2_C_DEAD"/>
    <property type="match status" value="1"/>
</dbReference>
<dbReference type="Pfam" id="PF00271">
    <property type="entry name" value="Helicase_C"/>
    <property type="match status" value="1"/>
</dbReference>
<protein>
    <submittedName>
        <fullName evidence="4">Dead-box ATP-dependent RNA helicase 2</fullName>
    </submittedName>
</protein>
<keyword evidence="4" id="KW-0378">Hydrolase</keyword>
<keyword evidence="1" id="KW-0694">RNA-binding</keyword>
<dbReference type="SUPFAM" id="SSF52540">
    <property type="entry name" value="P-loop containing nucleoside triphosphate hydrolases"/>
    <property type="match status" value="1"/>
</dbReference>
<dbReference type="EMBL" id="BMAC01001281">
    <property type="protein sequence ID" value="GFQ06648.1"/>
    <property type="molecule type" value="Genomic_DNA"/>
</dbReference>
<accession>A0A830D203</accession>
<name>A0A830D203_9LAMI</name>
<dbReference type="InterPro" id="IPR027417">
    <property type="entry name" value="P-loop_NTPase"/>
</dbReference>
<reference evidence="4" key="1">
    <citation type="submission" date="2020-07" db="EMBL/GenBank/DDBJ databases">
        <title>Ethylene signaling mediates host invasion by parasitic plants.</title>
        <authorList>
            <person name="Yoshida S."/>
        </authorList>
    </citation>
    <scope>NUCLEOTIDE SEQUENCE</scope>
    <source>
        <strain evidence="4">Okayama</strain>
    </source>
</reference>
<keyword evidence="4" id="KW-0067">ATP-binding</keyword>